<protein>
    <recommendedName>
        <fullName evidence="2">Acyltransferase 3 domain-containing protein</fullName>
    </recommendedName>
</protein>
<dbReference type="Proteomes" id="UP000006028">
    <property type="component" value="Unassembled WGS sequence"/>
</dbReference>
<evidence type="ECO:0000313" key="4">
    <source>
        <dbReference type="Proteomes" id="UP000006028"/>
    </source>
</evidence>
<comment type="caution">
    <text evidence="3">The sequence shown here is derived from an EMBL/GenBank/DDBJ whole genome shotgun (WGS) entry which is preliminary data.</text>
</comment>
<dbReference type="InterPro" id="IPR052734">
    <property type="entry name" value="Nod_factor_acetyltransferase"/>
</dbReference>
<dbReference type="GO" id="GO:0016747">
    <property type="term" value="F:acyltransferase activity, transferring groups other than amino-acyl groups"/>
    <property type="evidence" value="ECO:0007669"/>
    <property type="project" value="InterPro"/>
</dbReference>
<sequence length="275" mass="30591">MIPYYCFALISIALYAILGSKMEKTVEGGWWYDVSPLQSVIGMLYANSGTGLMRWNMPLWYIPMIFVLLLMAFWIFRSKDDLKWNITVFLSSALVAFILCEEIKLPNLPFGLETAIYMFPFFALGKVIGSIKGKFTRKSILAKIAVTVGCLAVGTFMTIGNGQVSYNADSYGTHGFGYFLVMATMLCVGFVSLAMCFPNGVTPINYVGRNTVGIMIMHKFPILFFVGLFPISKKLIGTYPLVASIMVVILSIGMCLAVSEVIYRVCPIVLGRRKR</sequence>
<keyword evidence="1" id="KW-1133">Transmembrane helix</keyword>
<dbReference type="BioCyc" id="FCF748224-HMP:GTSS-1591-MONOMER"/>
<feature type="transmembrane region" description="Helical" evidence="1">
    <location>
        <begin position="58"/>
        <end position="76"/>
    </location>
</feature>
<accession>E2ZF39</accession>
<organism evidence="3 4">
    <name type="scientific">Faecalibacterium cf. prausnitzii KLE1255</name>
    <dbReference type="NCBI Taxonomy" id="748224"/>
    <lineage>
        <taxon>Bacteria</taxon>
        <taxon>Bacillati</taxon>
        <taxon>Bacillota</taxon>
        <taxon>Clostridia</taxon>
        <taxon>Eubacteriales</taxon>
        <taxon>Oscillospiraceae</taxon>
        <taxon>Faecalibacterium</taxon>
    </lineage>
</organism>
<keyword evidence="1" id="KW-0812">Transmembrane</keyword>
<dbReference type="InterPro" id="IPR002656">
    <property type="entry name" value="Acyl_transf_3_dom"/>
</dbReference>
<name>E2ZF39_9FIRM</name>
<evidence type="ECO:0000259" key="2">
    <source>
        <dbReference type="Pfam" id="PF01757"/>
    </source>
</evidence>
<dbReference type="AlphaFoldDB" id="E2ZF39"/>
<dbReference type="HOGENOM" id="CLU_1011014_0_0_9"/>
<feature type="transmembrane region" description="Helical" evidence="1">
    <location>
        <begin position="82"/>
        <end position="100"/>
    </location>
</feature>
<keyword evidence="1" id="KW-0472">Membrane</keyword>
<feature type="transmembrane region" description="Helical" evidence="1">
    <location>
        <begin position="179"/>
        <end position="200"/>
    </location>
</feature>
<feature type="transmembrane region" description="Helical" evidence="1">
    <location>
        <begin position="212"/>
        <end position="231"/>
    </location>
</feature>
<reference evidence="3 4" key="1">
    <citation type="submission" date="2010-08" db="EMBL/GenBank/DDBJ databases">
        <authorList>
            <person name="Weinstock G."/>
            <person name="Sodergren E."/>
            <person name="Clifton S."/>
            <person name="Fulton L."/>
            <person name="Fulton B."/>
            <person name="Courtney L."/>
            <person name="Fronick C."/>
            <person name="Harrison M."/>
            <person name="Strong C."/>
            <person name="Farmer C."/>
            <person name="Delahaunty K."/>
            <person name="Markovic C."/>
            <person name="Hall O."/>
            <person name="Minx P."/>
            <person name="Tomlinson C."/>
            <person name="Mitreva M."/>
            <person name="Hou S."/>
            <person name="Chen J."/>
            <person name="Wollam A."/>
            <person name="Pepin K.H."/>
            <person name="Johnson M."/>
            <person name="Bhonagiri V."/>
            <person name="Zhang X."/>
            <person name="Suruliraj S."/>
            <person name="Warren W."/>
            <person name="Chinwalla A."/>
            <person name="Mardis E.R."/>
            <person name="Wilson R.K."/>
        </authorList>
    </citation>
    <scope>NUCLEOTIDE SEQUENCE [LARGE SCALE GENOMIC DNA]</scope>
    <source>
        <strain evidence="3 4">KLE1255</strain>
    </source>
</reference>
<feature type="transmembrane region" description="Helical" evidence="1">
    <location>
        <begin position="243"/>
        <end position="266"/>
    </location>
</feature>
<gene>
    <name evidence="3" type="ORF">HMPREF9436_00268</name>
</gene>
<dbReference type="PANTHER" id="PTHR37312">
    <property type="entry name" value="MEMBRANE-BOUND ACYLTRANSFERASE YKRP-RELATED"/>
    <property type="match status" value="1"/>
</dbReference>
<dbReference type="Pfam" id="PF01757">
    <property type="entry name" value="Acyl_transf_3"/>
    <property type="match status" value="1"/>
</dbReference>
<evidence type="ECO:0000256" key="1">
    <source>
        <dbReference type="SAM" id="Phobius"/>
    </source>
</evidence>
<feature type="domain" description="Acyltransferase 3" evidence="2">
    <location>
        <begin position="6"/>
        <end position="259"/>
    </location>
</feature>
<evidence type="ECO:0000313" key="3">
    <source>
        <dbReference type="EMBL" id="EFQ08159.1"/>
    </source>
</evidence>
<feature type="transmembrane region" description="Helical" evidence="1">
    <location>
        <begin position="140"/>
        <end position="159"/>
    </location>
</feature>
<dbReference type="EMBL" id="AECU01000025">
    <property type="protein sequence ID" value="EFQ08159.1"/>
    <property type="molecule type" value="Genomic_DNA"/>
</dbReference>
<dbReference type="STRING" id="748224.HMPREF9436_00268"/>
<dbReference type="PANTHER" id="PTHR37312:SF1">
    <property type="entry name" value="MEMBRANE-BOUND ACYLTRANSFERASE YKRP-RELATED"/>
    <property type="match status" value="1"/>
</dbReference>
<proteinExistence type="predicted"/>